<evidence type="ECO:0000256" key="3">
    <source>
        <dbReference type="ARBA" id="ARBA00022737"/>
    </source>
</evidence>
<keyword evidence="6" id="KW-0768">Sushi</keyword>
<keyword evidence="7" id="KW-0472">Membrane</keyword>
<evidence type="ECO:0000259" key="8">
    <source>
        <dbReference type="PROSITE" id="PS50923"/>
    </source>
</evidence>
<feature type="domain" description="Sushi" evidence="8">
    <location>
        <begin position="228"/>
        <end position="282"/>
    </location>
</feature>
<accession>A0AAV2QQX9</accession>
<proteinExistence type="predicted"/>
<keyword evidence="10" id="KW-1185">Reference proteome</keyword>
<dbReference type="InterPro" id="IPR051277">
    <property type="entry name" value="SEZ6_CSMD_C4BPB_Regulators"/>
</dbReference>
<reference evidence="9 10" key="1">
    <citation type="submission" date="2024-05" db="EMBL/GenBank/DDBJ databases">
        <authorList>
            <person name="Wallberg A."/>
        </authorList>
    </citation>
    <scope>NUCLEOTIDE SEQUENCE [LARGE SCALE GENOMIC DNA]</scope>
</reference>
<feature type="transmembrane region" description="Helical" evidence="7">
    <location>
        <begin position="7"/>
        <end position="26"/>
    </location>
</feature>
<evidence type="ECO:0000313" key="10">
    <source>
        <dbReference type="Proteomes" id="UP001497623"/>
    </source>
</evidence>
<protein>
    <recommendedName>
        <fullName evidence="8">Sushi domain-containing protein</fullName>
    </recommendedName>
</protein>
<organism evidence="9 10">
    <name type="scientific">Meganyctiphanes norvegica</name>
    <name type="common">Northern krill</name>
    <name type="synonym">Thysanopoda norvegica</name>
    <dbReference type="NCBI Taxonomy" id="48144"/>
    <lineage>
        <taxon>Eukaryota</taxon>
        <taxon>Metazoa</taxon>
        <taxon>Ecdysozoa</taxon>
        <taxon>Arthropoda</taxon>
        <taxon>Crustacea</taxon>
        <taxon>Multicrustacea</taxon>
        <taxon>Malacostraca</taxon>
        <taxon>Eumalacostraca</taxon>
        <taxon>Eucarida</taxon>
        <taxon>Euphausiacea</taxon>
        <taxon>Euphausiidae</taxon>
        <taxon>Meganyctiphanes</taxon>
    </lineage>
</organism>
<dbReference type="InterPro" id="IPR008979">
    <property type="entry name" value="Galactose-bd-like_sf"/>
</dbReference>
<dbReference type="InterPro" id="IPR035976">
    <property type="entry name" value="Sushi/SCR/CCP_sf"/>
</dbReference>
<keyword evidence="3" id="KW-0677">Repeat</keyword>
<feature type="disulfide bond" evidence="6">
    <location>
        <begin position="315"/>
        <end position="342"/>
    </location>
</feature>
<dbReference type="Gene3D" id="2.10.70.10">
    <property type="entry name" value="Complement Module, domain 1"/>
    <property type="match status" value="4"/>
</dbReference>
<dbReference type="Gene3D" id="2.60.120.260">
    <property type="entry name" value="Galactose-binding domain-like"/>
    <property type="match status" value="1"/>
</dbReference>
<feature type="non-terminal residue" evidence="9">
    <location>
        <position position="500"/>
    </location>
</feature>
<dbReference type="AlphaFoldDB" id="A0AAV2QQX9"/>
<evidence type="ECO:0000256" key="5">
    <source>
        <dbReference type="ARBA" id="ARBA00023157"/>
    </source>
</evidence>
<feature type="domain" description="Sushi" evidence="8">
    <location>
        <begin position="345"/>
        <end position="407"/>
    </location>
</feature>
<dbReference type="PROSITE" id="PS50923">
    <property type="entry name" value="SUSHI"/>
    <property type="match status" value="4"/>
</dbReference>
<dbReference type="SMART" id="SM00032">
    <property type="entry name" value="CCP"/>
    <property type="match status" value="4"/>
</dbReference>
<evidence type="ECO:0000313" key="9">
    <source>
        <dbReference type="EMBL" id="CAL4093332.1"/>
    </source>
</evidence>
<sequence>MTIGDGFWVIRMTMMLLVVVAVNGLVVDEVSQCGKPGSPVNGTVSASGRFYFPGERVAYKCLEGFVLFGDEERTCQKNGTWSAEVPLCDFNLARGKRTLQSATLWSYAPELAVDSNRDTCSFTPRVPDPRWWQVHLGHKFNVMSVGVTISPGSNQEFTIYVIELLTDNKALYKPCRTFKGVFQTHKAIFQCNDGLGHPGQFVYIRDDRKEQEYFGLCEVEVFAFRERIPCGEPEVPVEGEVERVNEGTAKYTCRQGYKLEGDSSLTCSSKGKWQGQPAKCKESQCDAPDHVSYGFVEVANHRGVYGYGTQATYNCSPGYVLQGNATRTCDHDGQWTGDVPTCKAVSCGPPPKFPNSRHTLINGSTHWNGIAVYTCESGYRLHRDTGDTVTTCMGIGAWRFINVTCVPYEVSHLSTGDREGRELDPPGTTQQNSQGLVVALAIVAGLLTAAMLVVGALLARRHILSRPGSMRSLVQNSPAGAKENSLYKVGPAHSYDNSRN</sequence>
<dbReference type="PANTHER" id="PTHR45656:SF4">
    <property type="entry name" value="PROTEIN CBR-CLEC-78"/>
    <property type="match status" value="1"/>
</dbReference>
<evidence type="ECO:0000256" key="6">
    <source>
        <dbReference type="PROSITE-ProRule" id="PRU00302"/>
    </source>
</evidence>
<feature type="disulfide bond" evidence="6">
    <location>
        <begin position="253"/>
        <end position="280"/>
    </location>
</feature>
<dbReference type="SUPFAM" id="SSF49785">
    <property type="entry name" value="Galactose-binding domain-like"/>
    <property type="match status" value="1"/>
</dbReference>
<dbReference type="GO" id="GO:0046872">
    <property type="term" value="F:metal ion binding"/>
    <property type="evidence" value="ECO:0007669"/>
    <property type="project" value="UniProtKB-KW"/>
</dbReference>
<feature type="domain" description="Sushi" evidence="8">
    <location>
        <begin position="283"/>
        <end position="344"/>
    </location>
</feature>
<dbReference type="PANTHER" id="PTHR45656">
    <property type="entry name" value="PROTEIN CBR-CLEC-78"/>
    <property type="match status" value="1"/>
</dbReference>
<comment type="caution">
    <text evidence="6">Lacks conserved residue(s) required for the propagation of feature annotation.</text>
</comment>
<evidence type="ECO:0000256" key="2">
    <source>
        <dbReference type="ARBA" id="ARBA00022729"/>
    </source>
</evidence>
<dbReference type="CDD" id="cd00033">
    <property type="entry name" value="CCP"/>
    <property type="match status" value="4"/>
</dbReference>
<dbReference type="InterPro" id="IPR000436">
    <property type="entry name" value="Sushi_SCR_CCP_dom"/>
</dbReference>
<dbReference type="SMART" id="SM00607">
    <property type="entry name" value="FTP"/>
    <property type="match status" value="1"/>
</dbReference>
<feature type="domain" description="Sushi" evidence="8">
    <location>
        <begin position="31"/>
        <end position="90"/>
    </location>
</feature>
<keyword evidence="1" id="KW-0479">Metal-binding</keyword>
<dbReference type="SUPFAM" id="SSF57535">
    <property type="entry name" value="Complement control module/SCR domain"/>
    <property type="match status" value="4"/>
</dbReference>
<name>A0AAV2QQX9_MEGNR</name>
<feature type="transmembrane region" description="Helical" evidence="7">
    <location>
        <begin position="436"/>
        <end position="459"/>
    </location>
</feature>
<dbReference type="Proteomes" id="UP001497623">
    <property type="component" value="Unassembled WGS sequence"/>
</dbReference>
<dbReference type="EMBL" id="CAXKWB010009064">
    <property type="protein sequence ID" value="CAL4093332.1"/>
    <property type="molecule type" value="Genomic_DNA"/>
</dbReference>
<keyword evidence="7" id="KW-1133">Transmembrane helix</keyword>
<keyword evidence="5 6" id="KW-1015">Disulfide bond</keyword>
<keyword evidence="2" id="KW-0732">Signal</keyword>
<keyword evidence="4" id="KW-0106">Calcium</keyword>
<gene>
    <name evidence="9" type="ORF">MNOR_LOCUS14831</name>
</gene>
<dbReference type="Pfam" id="PF00084">
    <property type="entry name" value="Sushi"/>
    <property type="match status" value="4"/>
</dbReference>
<dbReference type="InterPro" id="IPR006585">
    <property type="entry name" value="FTP1"/>
</dbReference>
<evidence type="ECO:0000256" key="4">
    <source>
        <dbReference type="ARBA" id="ARBA00022837"/>
    </source>
</evidence>
<keyword evidence="7" id="KW-0812">Transmembrane</keyword>
<feature type="disulfide bond" evidence="6">
    <location>
        <begin position="61"/>
        <end position="88"/>
    </location>
</feature>
<evidence type="ECO:0000256" key="7">
    <source>
        <dbReference type="SAM" id="Phobius"/>
    </source>
</evidence>
<evidence type="ECO:0000256" key="1">
    <source>
        <dbReference type="ARBA" id="ARBA00022723"/>
    </source>
</evidence>
<comment type="caution">
    <text evidence="9">The sequence shown here is derived from an EMBL/GenBank/DDBJ whole genome shotgun (WGS) entry which is preliminary data.</text>
</comment>